<dbReference type="SUPFAM" id="SSF55785">
    <property type="entry name" value="PYP-like sensor domain (PAS domain)"/>
    <property type="match status" value="2"/>
</dbReference>
<dbReference type="Gene3D" id="1.10.10.10">
    <property type="entry name" value="Winged helix-like DNA-binding domain superfamily/Winged helix DNA-binding domain"/>
    <property type="match status" value="1"/>
</dbReference>
<dbReference type="Pfam" id="PF08448">
    <property type="entry name" value="PAS_4"/>
    <property type="match status" value="2"/>
</dbReference>
<dbReference type="Pfam" id="PF04967">
    <property type="entry name" value="HTH_10"/>
    <property type="match status" value="1"/>
</dbReference>
<name>A0A1G9X220_9EURY</name>
<dbReference type="AlphaFoldDB" id="A0A1G9X220"/>
<feature type="domain" description="PAS" evidence="4">
    <location>
        <begin position="244"/>
        <end position="314"/>
    </location>
</feature>
<dbReference type="InterPro" id="IPR007050">
    <property type="entry name" value="HTH_bacterioopsin"/>
</dbReference>
<dbReference type="InterPro" id="IPR035965">
    <property type="entry name" value="PAS-like_dom_sf"/>
</dbReference>
<dbReference type="Gene3D" id="3.30.450.40">
    <property type="match status" value="1"/>
</dbReference>
<dbReference type="EMBL" id="FNIA01000009">
    <property type="protein sequence ID" value="SDM90769.1"/>
    <property type="molecule type" value="Genomic_DNA"/>
</dbReference>
<dbReference type="InterPro" id="IPR000014">
    <property type="entry name" value="PAS"/>
</dbReference>
<dbReference type="InterPro" id="IPR013656">
    <property type="entry name" value="PAS_4"/>
</dbReference>
<dbReference type="NCBIfam" id="TIGR00229">
    <property type="entry name" value="sensory_box"/>
    <property type="match status" value="2"/>
</dbReference>
<evidence type="ECO:0000313" key="7">
    <source>
        <dbReference type="Proteomes" id="UP000199370"/>
    </source>
</evidence>
<dbReference type="PROSITE" id="PS50112">
    <property type="entry name" value="PAS"/>
    <property type="match status" value="2"/>
</dbReference>
<dbReference type="InterPro" id="IPR003018">
    <property type="entry name" value="GAF"/>
</dbReference>
<dbReference type="Pfam" id="PF15915">
    <property type="entry name" value="BAT"/>
    <property type="match status" value="1"/>
</dbReference>
<dbReference type="InterPro" id="IPR029016">
    <property type="entry name" value="GAF-like_dom_sf"/>
</dbReference>
<dbReference type="PANTHER" id="PTHR34236">
    <property type="entry name" value="DIMETHYL SULFOXIDE REDUCTASE TRANSCRIPTIONAL ACTIVATOR"/>
    <property type="match status" value="1"/>
</dbReference>
<evidence type="ECO:0000313" key="6">
    <source>
        <dbReference type="EMBL" id="SDM90769.1"/>
    </source>
</evidence>
<dbReference type="Gene3D" id="3.30.450.20">
    <property type="entry name" value="PAS domain"/>
    <property type="match status" value="2"/>
</dbReference>
<evidence type="ECO:0000259" key="5">
    <source>
        <dbReference type="PROSITE" id="PS50113"/>
    </source>
</evidence>
<dbReference type="InterPro" id="IPR000700">
    <property type="entry name" value="PAS-assoc_C"/>
</dbReference>
<keyword evidence="3" id="KW-0175">Coiled coil</keyword>
<dbReference type="STRING" id="996166.SAMN05192554_109110"/>
<dbReference type="InterPro" id="IPR036388">
    <property type="entry name" value="WH-like_DNA-bd_sf"/>
</dbReference>
<feature type="domain" description="PAC" evidence="5">
    <location>
        <begin position="200"/>
        <end position="250"/>
    </location>
</feature>
<keyword evidence="7" id="KW-1185">Reference proteome</keyword>
<organism evidence="6 7">
    <name type="scientific">Haloarchaeobius iranensis</name>
    <dbReference type="NCBI Taxonomy" id="996166"/>
    <lineage>
        <taxon>Archaea</taxon>
        <taxon>Methanobacteriati</taxon>
        <taxon>Methanobacteriota</taxon>
        <taxon>Stenosarchaea group</taxon>
        <taxon>Halobacteria</taxon>
        <taxon>Halobacteriales</taxon>
        <taxon>Halorubellaceae</taxon>
        <taxon>Haloarchaeobius</taxon>
    </lineage>
</organism>
<dbReference type="PANTHER" id="PTHR34236:SF1">
    <property type="entry name" value="DIMETHYL SULFOXIDE REDUCTASE TRANSCRIPTIONAL ACTIVATOR"/>
    <property type="match status" value="1"/>
</dbReference>
<feature type="domain" description="PAS" evidence="4">
    <location>
        <begin position="125"/>
        <end position="179"/>
    </location>
</feature>
<dbReference type="PROSITE" id="PS50113">
    <property type="entry name" value="PAC"/>
    <property type="match status" value="1"/>
</dbReference>
<gene>
    <name evidence="6" type="ORF">SAMN05192554_109110</name>
</gene>
<dbReference type="RefSeq" id="WP_089733364.1">
    <property type="nucleotide sequence ID" value="NZ_FNIA01000009.1"/>
</dbReference>
<dbReference type="CDD" id="cd00130">
    <property type="entry name" value="PAS"/>
    <property type="match status" value="2"/>
</dbReference>
<keyword evidence="2" id="KW-0804">Transcription</keyword>
<reference evidence="6 7" key="1">
    <citation type="submission" date="2016-10" db="EMBL/GenBank/DDBJ databases">
        <authorList>
            <person name="de Groot N.N."/>
        </authorList>
    </citation>
    <scope>NUCLEOTIDE SEQUENCE [LARGE SCALE GENOMIC DNA]</scope>
    <source>
        <strain evidence="7">EB21,IBRC-M 10013,KCTC 4048</strain>
    </source>
</reference>
<protein>
    <submittedName>
        <fullName evidence="6">PAS domain S-box-containing protein</fullName>
    </submittedName>
</protein>
<evidence type="ECO:0000256" key="1">
    <source>
        <dbReference type="ARBA" id="ARBA00023015"/>
    </source>
</evidence>
<dbReference type="Proteomes" id="UP000199370">
    <property type="component" value="Unassembled WGS sequence"/>
</dbReference>
<dbReference type="Pfam" id="PF13185">
    <property type="entry name" value="GAF_2"/>
    <property type="match status" value="1"/>
</dbReference>
<evidence type="ECO:0000256" key="2">
    <source>
        <dbReference type="ARBA" id="ARBA00023163"/>
    </source>
</evidence>
<proteinExistence type="predicted"/>
<dbReference type="InterPro" id="IPR031803">
    <property type="entry name" value="BAT_GAF/HTH-assoc"/>
</dbReference>
<feature type="coiled-coil region" evidence="3">
    <location>
        <begin position="348"/>
        <end position="388"/>
    </location>
</feature>
<dbReference type="OrthoDB" id="205707at2157"/>
<accession>A0A1G9X220</accession>
<dbReference type="SMART" id="SM00091">
    <property type="entry name" value="PAS"/>
    <property type="match status" value="2"/>
</dbReference>
<evidence type="ECO:0000259" key="4">
    <source>
        <dbReference type="PROSITE" id="PS50112"/>
    </source>
</evidence>
<keyword evidence="1" id="KW-0805">Transcription regulation</keyword>
<sequence>MTEEFRVLYLTADPTPEPELPDGPGSGLAVETLGSVDALDERLRDGAADCVVVGEDGDRASWEGLAAVHDTHVDRVPFVHVTTDSDRDASDVVGDGVLHTLSEDQPVPFRELAAYVSTSGDVTDTANRFAVFAHHAQDGVVTVDTDGHVTETNPATRNIFGFEDGELVGKHLSTLLPEDGGDRGLLPPFGSDDDASRQWQPVRYTAADADGNEVPVLVTFGRFETAAGTHYTGVIRDVSQRERLESELESHLERVTDAFFALDSEFRFRYVNERAAELIGVDADSVIGDLVWDRFPAAVDSRFQDRYEHAMETQRPVSFEEYFPPLSTWFSVQAYPSETGLSVYFRDVTERKERERALERQRDELEGLAQLNRVLQSVNETLVNAANRTMVERTVCDQLVDSSLFAAAWLGRVDSRRDTVELATSAGPNEFEPAATVPVSEAVAHPAGEAAASQSVERVRDLSALDASSPWVRAALDCGFASVAAVPVTYKGSQYGVVTVFATKPDAFTDGVVEALSQLRSVVGLAINATERRAALIADGTVQLELIIRDPSNPMFQAVAEHGVTAELEGATALDDHTFVEYFTITGSPGETLFDTIRSFDLVEGLSVLDSGGEEALVTMTVVDPPISTLLAEHGGTVREIVVDDGSAELVAELPKSASIRSLVDSFEAMFESVDLRAKRERKRPERRVSEFRSTLEEQLTDRQHEALSAALRGGYFEWPRENDAEEIAATLGISSPTFHEHLRAAQQKLFTDLLDVAPSDREPDRPASDRS</sequence>
<dbReference type="SUPFAM" id="SSF55781">
    <property type="entry name" value="GAF domain-like"/>
    <property type="match status" value="1"/>
</dbReference>
<evidence type="ECO:0000256" key="3">
    <source>
        <dbReference type="SAM" id="Coils"/>
    </source>
</evidence>